<proteinExistence type="inferred from homology"/>
<keyword evidence="3" id="KW-1185">Reference proteome</keyword>
<dbReference type="PANTHER" id="PTHR30283:SF4">
    <property type="entry name" value="PEROXIDE STRESS RESISTANCE PROTEIN YAAA"/>
    <property type="match status" value="1"/>
</dbReference>
<comment type="similarity">
    <text evidence="1">Belongs to the UPF0246 family.</text>
</comment>
<dbReference type="Pfam" id="PF03883">
    <property type="entry name" value="H2O2_YaaD"/>
    <property type="match status" value="1"/>
</dbReference>
<dbReference type="NCBIfam" id="NF002542">
    <property type="entry name" value="PRK02101.1-3"/>
    <property type="match status" value="1"/>
</dbReference>
<protein>
    <recommendedName>
        <fullName evidence="1">UPF0246 protein L21SP5_02225</fullName>
    </recommendedName>
</protein>
<dbReference type="STRING" id="1307839.L21SP5_02225"/>
<gene>
    <name evidence="2" type="ORF">L21SP5_02225</name>
</gene>
<evidence type="ECO:0000313" key="3">
    <source>
        <dbReference type="Proteomes" id="UP000064893"/>
    </source>
</evidence>
<reference evidence="2 3" key="1">
    <citation type="submission" date="2015-11" db="EMBL/GenBank/DDBJ databases">
        <title>Description and complete genome sequence of a novel strain predominating in hypersaline microbial mats and representing a new family of the Bacteriodetes phylum.</title>
        <authorList>
            <person name="Spring S."/>
            <person name="Bunk B."/>
            <person name="Sproer C."/>
            <person name="Klenk H.-P."/>
        </authorList>
    </citation>
    <scope>NUCLEOTIDE SEQUENCE [LARGE SCALE GENOMIC DNA]</scope>
    <source>
        <strain evidence="2 3">L21-Spi-D4</strain>
    </source>
</reference>
<dbReference type="HAMAP" id="MF_00652">
    <property type="entry name" value="UPF0246"/>
    <property type="match status" value="1"/>
</dbReference>
<evidence type="ECO:0000256" key="1">
    <source>
        <dbReference type="HAMAP-Rule" id="MF_00652"/>
    </source>
</evidence>
<dbReference type="GO" id="GO:0005829">
    <property type="term" value="C:cytosol"/>
    <property type="evidence" value="ECO:0007669"/>
    <property type="project" value="TreeGrafter"/>
</dbReference>
<dbReference type="PANTHER" id="PTHR30283">
    <property type="entry name" value="PEROXIDE STRESS RESPONSE PROTEIN YAAA"/>
    <property type="match status" value="1"/>
</dbReference>
<dbReference type="KEGG" id="blq:L21SP5_02225"/>
<dbReference type="GO" id="GO:0033194">
    <property type="term" value="P:response to hydroperoxide"/>
    <property type="evidence" value="ECO:0007669"/>
    <property type="project" value="TreeGrafter"/>
</dbReference>
<evidence type="ECO:0000313" key="2">
    <source>
        <dbReference type="EMBL" id="ALO15858.1"/>
    </source>
</evidence>
<dbReference type="EMBL" id="CP013118">
    <property type="protein sequence ID" value="ALO15858.1"/>
    <property type="molecule type" value="Genomic_DNA"/>
</dbReference>
<name>A0A0S2I0U6_9BACT</name>
<dbReference type="OrthoDB" id="9777133at2"/>
<organism evidence="2 3">
    <name type="scientific">Salinivirga cyanobacteriivorans</name>
    <dbReference type="NCBI Taxonomy" id="1307839"/>
    <lineage>
        <taxon>Bacteria</taxon>
        <taxon>Pseudomonadati</taxon>
        <taxon>Bacteroidota</taxon>
        <taxon>Bacteroidia</taxon>
        <taxon>Bacteroidales</taxon>
        <taxon>Salinivirgaceae</taxon>
        <taxon>Salinivirga</taxon>
    </lineage>
</organism>
<dbReference type="AlphaFoldDB" id="A0A0S2I0U6"/>
<sequence length="255" mass="29205">MLFILSPAKTLDFEHEAPVKNSSQPLFKDEAAMLMEQLKKLSQAELSKLMNVSNKIAELNTIRHQNWQKSHTQKNAKQSIYAFRGEVYNGLNIEQFDEQDLEFAQGSLRILSGLYGILRPLDLIQPYRLEMGTKLTNTNGKNLYEFWSDQLAKTLNKQGKEKGTDTLVNLASNEYYKAVKKDALKLNVITPVFKELKDDNYKVIAIYAKKARGLMSAYIIRNRITHAEDLKNFSEAGYMYAENLSSSKEMVFTRG</sequence>
<dbReference type="Proteomes" id="UP000064893">
    <property type="component" value="Chromosome"/>
</dbReference>
<accession>A0A0S2I0U6</accession>
<dbReference type="InterPro" id="IPR005583">
    <property type="entry name" value="YaaA"/>
</dbReference>
<dbReference type="PATRIC" id="fig|1307839.3.peg.2343"/>
<dbReference type="RefSeq" id="WP_057953280.1">
    <property type="nucleotide sequence ID" value="NZ_CP013118.1"/>
</dbReference>